<feature type="compositionally biased region" description="Low complexity" evidence="2">
    <location>
        <begin position="9"/>
        <end position="25"/>
    </location>
</feature>
<dbReference type="RefSeq" id="XP_051609496.1">
    <property type="nucleotide sequence ID" value="XM_051751257.1"/>
</dbReference>
<dbReference type="AlphaFoldDB" id="A0AAD5FZE6"/>
<feature type="compositionally biased region" description="Polar residues" evidence="2">
    <location>
        <begin position="277"/>
        <end position="293"/>
    </location>
</feature>
<evidence type="ECO:0008006" key="5">
    <source>
        <dbReference type="Google" id="ProtNLM"/>
    </source>
</evidence>
<proteinExistence type="predicted"/>
<comment type="caution">
    <text evidence="3">The sequence shown here is derived from an EMBL/GenBank/DDBJ whole genome shotgun (WGS) entry which is preliminary data.</text>
</comment>
<feature type="coiled-coil region" evidence="1">
    <location>
        <begin position="170"/>
        <end position="197"/>
    </location>
</feature>
<evidence type="ECO:0000256" key="2">
    <source>
        <dbReference type="SAM" id="MobiDB-lite"/>
    </source>
</evidence>
<feature type="compositionally biased region" description="Basic and acidic residues" evidence="2">
    <location>
        <begin position="468"/>
        <end position="487"/>
    </location>
</feature>
<name>A0AAD5FZE6_9ASCO</name>
<reference evidence="3 4" key="1">
    <citation type="journal article" date="2022" name="DNA Res.">
        <title>Genome analysis of five recently described species of the CUG-Ser clade uncovers Candida theae as a new hybrid lineage with pathogenic potential in the Candida parapsilosis species complex.</title>
        <authorList>
            <person name="Mixao V."/>
            <person name="Del Olmo V."/>
            <person name="Hegedusova E."/>
            <person name="Saus E."/>
            <person name="Pryszcz L."/>
            <person name="Cillingova A."/>
            <person name="Nosek J."/>
            <person name="Gabaldon T."/>
        </authorList>
    </citation>
    <scope>NUCLEOTIDE SEQUENCE [LARGE SCALE GENOMIC DNA]</scope>
    <source>
        <strain evidence="3 4">CBS 12239</strain>
    </source>
</reference>
<feature type="region of interest" description="Disordered" evidence="2">
    <location>
        <begin position="346"/>
        <end position="449"/>
    </location>
</feature>
<dbReference type="EMBL" id="JAIHNG010000100">
    <property type="protein sequence ID" value="KAI5959993.1"/>
    <property type="molecule type" value="Genomic_DNA"/>
</dbReference>
<sequence length="703" mass="79117">MESTDTLRRMSSMSPSMNPLSPTTLDNLSMDLRERKNDDFRFNDEISSPFVAPRTPRLGRQKPELSGFAMSESRFTNPRTPTKRSPQKLGTSPSKNYLGSVKEARGSPLKFRSTPAKEKTYKWSPQAQLDSLKVENEKLHRDLEKSDYYRNEMLRLKKELERSDNIRAKYSSEERLVQDYKSEIERLEEETKRLKTSIQVKDGTIKQQRSQIEKLTVENKDQASIIVGKTRKIEELQRLRDLAFEKCLKMEKNMDAYSAEMEKLRSYCYSQEKTRGQESYNSANKTTNKQVQTEVGKRSVVEDVAPLSSASVSQTESKPRNKTHDPSRILQISLDDFKSIVISNQTTSEHAGGDDKSMSSPSAIANDSDVKRPPTSGTVDEKLESCTTNKPKTTGNMTNPQSDDADPSPINPTDDTPESKCSDTDLERPNLSLKEESHSYPKEDSESLRKEVEQLKLKIQYLERIVESKDSKVECAREARSHCDPSESLRAQFSRSSHISQPPYPKSESGRVQSDDEGDWHNSPPELEAWSHRSGKSPRRPQLQSNAQTQTCTDKSFKNLDGKKDMSSKVSTGSGGGGGGAGQENTTKRTKPSVDKCTQTTNAEPFTSADEADQCNTFPSDLNGSAPHKEAPKQTPTETSSHFVRVKPTTDYHLLGLSDKLNEMSPEDFLGVSHKDQTIEDYTRSKKKSRFNNKIPCTLSANN</sequence>
<dbReference type="GeneID" id="76150052"/>
<feature type="compositionally biased region" description="Polar residues" evidence="2">
    <location>
        <begin position="542"/>
        <end position="554"/>
    </location>
</feature>
<feature type="compositionally biased region" description="Polar residues" evidence="2">
    <location>
        <begin position="596"/>
        <end position="605"/>
    </location>
</feature>
<feature type="compositionally biased region" description="Polar residues" evidence="2">
    <location>
        <begin position="87"/>
        <end position="97"/>
    </location>
</feature>
<feature type="region of interest" description="Disordered" evidence="2">
    <location>
        <begin position="468"/>
        <end position="642"/>
    </location>
</feature>
<feature type="compositionally biased region" description="Basic and acidic residues" evidence="2">
    <location>
        <begin position="317"/>
        <end position="327"/>
    </location>
</feature>
<feature type="compositionally biased region" description="Polar residues" evidence="2">
    <location>
        <begin position="385"/>
        <end position="402"/>
    </location>
</feature>
<keyword evidence="4" id="KW-1185">Reference proteome</keyword>
<feature type="region of interest" description="Disordered" evidence="2">
    <location>
        <begin position="39"/>
        <end position="120"/>
    </location>
</feature>
<accession>A0AAD5FZE6</accession>
<dbReference type="Proteomes" id="UP001204833">
    <property type="component" value="Unassembled WGS sequence"/>
</dbReference>
<gene>
    <name evidence="3" type="ORF">KGF57_001993</name>
</gene>
<evidence type="ECO:0000313" key="4">
    <source>
        <dbReference type="Proteomes" id="UP001204833"/>
    </source>
</evidence>
<evidence type="ECO:0000313" key="3">
    <source>
        <dbReference type="EMBL" id="KAI5959993.1"/>
    </source>
</evidence>
<feature type="compositionally biased region" description="Polar residues" evidence="2">
    <location>
        <begin position="614"/>
        <end position="623"/>
    </location>
</feature>
<feature type="compositionally biased region" description="Basic and acidic residues" evidence="2">
    <location>
        <begin position="417"/>
        <end position="449"/>
    </location>
</feature>
<evidence type="ECO:0000256" key="1">
    <source>
        <dbReference type="SAM" id="Coils"/>
    </source>
</evidence>
<protein>
    <recommendedName>
        <fullName evidence="5">Lebercilin domain-containing protein</fullName>
    </recommendedName>
</protein>
<feature type="region of interest" description="Disordered" evidence="2">
    <location>
        <begin position="1"/>
        <end position="27"/>
    </location>
</feature>
<feature type="compositionally biased region" description="Polar residues" evidence="2">
    <location>
        <begin position="489"/>
        <end position="500"/>
    </location>
</feature>
<feature type="region of interest" description="Disordered" evidence="2">
    <location>
        <begin position="273"/>
        <end position="329"/>
    </location>
</feature>
<feature type="compositionally biased region" description="Basic and acidic residues" evidence="2">
    <location>
        <begin position="555"/>
        <end position="567"/>
    </location>
</feature>
<keyword evidence="1" id="KW-0175">Coiled coil</keyword>
<feature type="compositionally biased region" description="Gly residues" evidence="2">
    <location>
        <begin position="573"/>
        <end position="582"/>
    </location>
</feature>
<organism evidence="3 4">
    <name type="scientific">Candida theae</name>
    <dbReference type="NCBI Taxonomy" id="1198502"/>
    <lineage>
        <taxon>Eukaryota</taxon>
        <taxon>Fungi</taxon>
        <taxon>Dikarya</taxon>
        <taxon>Ascomycota</taxon>
        <taxon>Saccharomycotina</taxon>
        <taxon>Pichiomycetes</taxon>
        <taxon>Debaryomycetaceae</taxon>
        <taxon>Candida/Lodderomyces clade</taxon>
        <taxon>Candida</taxon>
    </lineage>
</organism>